<dbReference type="Pfam" id="PF16488">
    <property type="entry name" value="ArgoL2"/>
    <property type="match status" value="1"/>
</dbReference>
<dbReference type="Gene3D" id="3.40.50.2300">
    <property type="match status" value="1"/>
</dbReference>
<evidence type="ECO:0000259" key="2">
    <source>
        <dbReference type="PROSITE" id="PS50822"/>
    </source>
</evidence>
<sequence>MAGAAKRRAKAQNAENHAQKSESKSADNGQNLAATSQPEVANPDQVTSHTPEALDKYDGNRDPTTDNETFPPGSIDPLRLRGMGDSIGLSGWYAARGLKLPEYVPKRNGYNNVGKETIVGLNMFDVLSYPSKFVFQYDITIGNGQEKRGLIKSIWHSDALQSKIGKGWLFDGNKIAWSLTGDHKVQSKNLLTTIIDMDAEKGLQVRESRKGKNTFQVHIRQTKKVHFELLHAHLENGAPMSNEITEAVIFLDHLMREWPGQRLTQIKKSFFRHGQKRSVLGGAVEAFKGVFSSIKIVASAQCKPSLSVNVDVANGTFFTTYNLRDSCCHMLGTNPEEFNYTWQKLRDDLHWERSSMKKALQRFAKVGIYVLHRGKDDDPADPHPTFVIDKIIPVTAEQHRFEVTTRDNNGEVLKREWVTMREYFKRKYNLVLQSGLPLVKMTKKDVVLPMEICKLQGNQRYPYKLTEKQTAQMIKFAVTLPKERWQAVEHGLEMLDWNNDMYLKNYGLRINPKQVKVKARLLPPPTVQFGGAGAASMVGPNQTAQGRWQLVGKKFMACNTLPLKSWGVCAVRGRGECQPEAIKRFFKQFVDVYGRHGGNIAEREPIIEAISPLAGDLLVAGIWNATGNKRLVVPQILFFVVPDRNSVTYTTIKRLCETRFGCVSQVLQSAHVNKCQDQYISNVCMKVNAKLGGYTSEARGIIPRTFKSNPNVTTMCLGGDVSHPAPGMDKTAGSFAAITMSLNLSLTRYAACVNTNGHRLELITPENISAMLLKMVKHWMGTTGQGALPRRVIYFRDGVAQEQYTPVLEREVVSMKEAFDVLHPKNTTKWIVVVASKRHHVRFFPDRGDKNGNPVPGTLVETGCTDPFGFDFYLNAHSAIKGTSRPVHYHVLMNEPEMPQAELQQLIFEHSFQYVRSTTPVSIFPAIYYAHIASQRAKCHVPVEPPQTSGKKDTQPKGAQPKKVTVKSTEKTPDGITPLARMIPGSYGTDMGMWYI</sequence>
<dbReference type="SMART" id="SM01163">
    <property type="entry name" value="DUF1785"/>
    <property type="match status" value="1"/>
</dbReference>
<gene>
    <name evidence="3" type="ORF">K490DRAFT_74000</name>
</gene>
<feature type="compositionally biased region" description="Polar residues" evidence="1">
    <location>
        <begin position="26"/>
        <end position="50"/>
    </location>
</feature>
<feature type="region of interest" description="Disordered" evidence="1">
    <location>
        <begin position="940"/>
        <end position="975"/>
    </location>
</feature>
<dbReference type="Gene3D" id="2.170.260.10">
    <property type="entry name" value="paz domain"/>
    <property type="match status" value="1"/>
</dbReference>
<proteinExistence type="predicted"/>
<dbReference type="InterPro" id="IPR003100">
    <property type="entry name" value="PAZ_dom"/>
</dbReference>
<dbReference type="InterPro" id="IPR036397">
    <property type="entry name" value="RNaseH_sf"/>
</dbReference>
<dbReference type="AlphaFoldDB" id="A0A9P4HUR7"/>
<protein>
    <submittedName>
        <fullName evidence="3">Piwi-domain-containing protein</fullName>
    </submittedName>
</protein>
<dbReference type="InterPro" id="IPR032473">
    <property type="entry name" value="Argonaute_Mid_dom"/>
</dbReference>
<dbReference type="PANTHER" id="PTHR22891">
    <property type="entry name" value="EUKARYOTIC TRANSLATION INITIATION FACTOR 2C"/>
    <property type="match status" value="1"/>
</dbReference>
<dbReference type="Pfam" id="PF08699">
    <property type="entry name" value="ArgoL1"/>
    <property type="match status" value="1"/>
</dbReference>
<feature type="compositionally biased region" description="Basic residues" evidence="1">
    <location>
        <begin position="1"/>
        <end position="10"/>
    </location>
</feature>
<dbReference type="InterPro" id="IPR003165">
    <property type="entry name" value="Piwi"/>
</dbReference>
<dbReference type="Pfam" id="PF16487">
    <property type="entry name" value="ArgoMid"/>
    <property type="match status" value="1"/>
</dbReference>
<dbReference type="InterPro" id="IPR036085">
    <property type="entry name" value="PAZ_dom_sf"/>
</dbReference>
<comment type="caution">
    <text evidence="3">The sequence shown here is derived from an EMBL/GenBank/DDBJ whole genome shotgun (WGS) entry which is preliminary data.</text>
</comment>
<dbReference type="InterPro" id="IPR014811">
    <property type="entry name" value="ArgoL1"/>
</dbReference>
<dbReference type="InterPro" id="IPR032474">
    <property type="entry name" value="Argonaute_N"/>
</dbReference>
<reference evidence="3" key="1">
    <citation type="journal article" date="2020" name="Stud. Mycol.">
        <title>101 Dothideomycetes genomes: a test case for predicting lifestyles and emergence of pathogens.</title>
        <authorList>
            <person name="Haridas S."/>
            <person name="Albert R."/>
            <person name="Binder M."/>
            <person name="Bloem J."/>
            <person name="Labutti K."/>
            <person name="Salamov A."/>
            <person name="Andreopoulos B."/>
            <person name="Baker S."/>
            <person name="Barry K."/>
            <person name="Bills G."/>
            <person name="Bluhm B."/>
            <person name="Cannon C."/>
            <person name="Castanera R."/>
            <person name="Culley D."/>
            <person name="Daum C."/>
            <person name="Ezra D."/>
            <person name="Gonzalez J."/>
            <person name="Henrissat B."/>
            <person name="Kuo A."/>
            <person name="Liang C."/>
            <person name="Lipzen A."/>
            <person name="Lutzoni F."/>
            <person name="Magnuson J."/>
            <person name="Mondo S."/>
            <person name="Nolan M."/>
            <person name="Ohm R."/>
            <person name="Pangilinan J."/>
            <person name="Park H.-J."/>
            <person name="Ramirez L."/>
            <person name="Alfaro M."/>
            <person name="Sun H."/>
            <person name="Tritt A."/>
            <person name="Yoshinaga Y."/>
            <person name="Zwiers L.-H."/>
            <person name="Turgeon B."/>
            <person name="Goodwin S."/>
            <person name="Spatafora J."/>
            <person name="Crous P."/>
            <person name="Grigoriev I."/>
        </authorList>
    </citation>
    <scope>NUCLEOTIDE SEQUENCE</scope>
    <source>
        <strain evidence="3">CBS 121410</strain>
    </source>
</reference>
<dbReference type="PROSITE" id="PS50822">
    <property type="entry name" value="PIWI"/>
    <property type="match status" value="1"/>
</dbReference>
<dbReference type="GO" id="GO:0003723">
    <property type="term" value="F:RNA binding"/>
    <property type="evidence" value="ECO:0007669"/>
    <property type="project" value="InterPro"/>
</dbReference>
<dbReference type="SUPFAM" id="SSF101690">
    <property type="entry name" value="PAZ domain"/>
    <property type="match status" value="1"/>
</dbReference>
<dbReference type="Gene3D" id="3.30.420.10">
    <property type="entry name" value="Ribonuclease H-like superfamily/Ribonuclease H"/>
    <property type="match status" value="1"/>
</dbReference>
<name>A0A9P4HUR7_9PEZI</name>
<dbReference type="Pfam" id="PF02170">
    <property type="entry name" value="PAZ"/>
    <property type="match status" value="1"/>
</dbReference>
<evidence type="ECO:0000256" key="1">
    <source>
        <dbReference type="SAM" id="MobiDB-lite"/>
    </source>
</evidence>
<dbReference type="EMBL" id="ML978721">
    <property type="protein sequence ID" value="KAF2087202.1"/>
    <property type="molecule type" value="Genomic_DNA"/>
</dbReference>
<dbReference type="OrthoDB" id="10252740at2759"/>
<dbReference type="InterPro" id="IPR012337">
    <property type="entry name" value="RNaseH-like_sf"/>
</dbReference>
<dbReference type="SMART" id="SM00950">
    <property type="entry name" value="Piwi"/>
    <property type="match status" value="1"/>
</dbReference>
<accession>A0A9P4HUR7</accession>
<feature type="region of interest" description="Disordered" evidence="1">
    <location>
        <begin position="1"/>
        <end position="77"/>
    </location>
</feature>
<dbReference type="SUPFAM" id="SSF53098">
    <property type="entry name" value="Ribonuclease H-like"/>
    <property type="match status" value="1"/>
</dbReference>
<feature type="domain" description="Piwi" evidence="2">
    <location>
        <begin position="636"/>
        <end position="942"/>
    </location>
</feature>
<dbReference type="Pfam" id="PF02171">
    <property type="entry name" value="Piwi"/>
    <property type="match status" value="1"/>
</dbReference>
<organism evidence="3 4">
    <name type="scientific">Saccharata proteae CBS 121410</name>
    <dbReference type="NCBI Taxonomy" id="1314787"/>
    <lineage>
        <taxon>Eukaryota</taxon>
        <taxon>Fungi</taxon>
        <taxon>Dikarya</taxon>
        <taxon>Ascomycota</taxon>
        <taxon>Pezizomycotina</taxon>
        <taxon>Dothideomycetes</taxon>
        <taxon>Dothideomycetes incertae sedis</taxon>
        <taxon>Botryosphaeriales</taxon>
        <taxon>Saccharataceae</taxon>
        <taxon>Saccharata</taxon>
    </lineage>
</organism>
<evidence type="ECO:0000313" key="3">
    <source>
        <dbReference type="EMBL" id="KAF2087202.1"/>
    </source>
</evidence>
<dbReference type="Proteomes" id="UP000799776">
    <property type="component" value="Unassembled WGS sequence"/>
</dbReference>
<keyword evidence="4" id="KW-1185">Reference proteome</keyword>
<dbReference type="Pfam" id="PF16486">
    <property type="entry name" value="ArgoN"/>
    <property type="match status" value="1"/>
</dbReference>
<dbReference type="InterPro" id="IPR032472">
    <property type="entry name" value="ArgoL2"/>
</dbReference>
<dbReference type="CDD" id="cd02846">
    <property type="entry name" value="PAZ_argonaute_like"/>
    <property type="match status" value="1"/>
</dbReference>
<evidence type="ECO:0000313" key="4">
    <source>
        <dbReference type="Proteomes" id="UP000799776"/>
    </source>
</evidence>
<feature type="compositionally biased region" description="Basic and acidic residues" evidence="1">
    <location>
        <begin position="52"/>
        <end position="64"/>
    </location>
</feature>